<dbReference type="InterPro" id="IPR001227">
    <property type="entry name" value="Ac_transferase_dom_sf"/>
</dbReference>
<protein>
    <submittedName>
        <fullName evidence="5">Acyltransferase domain-containing protein</fullName>
    </submittedName>
</protein>
<dbReference type="InterPro" id="IPR049552">
    <property type="entry name" value="PKS_DH_N"/>
</dbReference>
<evidence type="ECO:0000256" key="1">
    <source>
        <dbReference type="ARBA" id="ARBA00022450"/>
    </source>
</evidence>
<dbReference type="InterPro" id="IPR016035">
    <property type="entry name" value="Acyl_Trfase/lysoPLipase"/>
</dbReference>
<evidence type="ECO:0000256" key="2">
    <source>
        <dbReference type="ARBA" id="ARBA00022553"/>
    </source>
</evidence>
<dbReference type="InterPro" id="IPR014043">
    <property type="entry name" value="Acyl_transferase_dom"/>
</dbReference>
<gene>
    <name evidence="5" type="ORF">ACFO8L_05025</name>
</gene>
<dbReference type="SMART" id="SM00826">
    <property type="entry name" value="PKS_DH"/>
    <property type="match status" value="1"/>
</dbReference>
<dbReference type="InterPro" id="IPR020807">
    <property type="entry name" value="PKS_DH"/>
</dbReference>
<dbReference type="InterPro" id="IPR016036">
    <property type="entry name" value="Malonyl_transacylase_ACP-bd"/>
</dbReference>
<dbReference type="RefSeq" id="WP_262843002.1">
    <property type="nucleotide sequence ID" value="NZ_JANZYP010000015.1"/>
</dbReference>
<feature type="region of interest" description="Disordered" evidence="3">
    <location>
        <begin position="1055"/>
        <end position="1094"/>
    </location>
</feature>
<dbReference type="PANTHER" id="PTHR43775:SF37">
    <property type="entry name" value="SI:DKEY-61P9.11"/>
    <property type="match status" value="1"/>
</dbReference>
<keyword evidence="1" id="KW-0596">Phosphopantetheine</keyword>
<comment type="caution">
    <text evidence="5">The sequence shown here is derived from an EMBL/GenBank/DDBJ whole genome shotgun (WGS) entry which is preliminary data.</text>
</comment>
<dbReference type="Gene3D" id="3.40.47.10">
    <property type="match status" value="3"/>
</dbReference>
<dbReference type="Proteomes" id="UP001595891">
    <property type="component" value="Unassembled WGS sequence"/>
</dbReference>
<dbReference type="Gene3D" id="3.40.366.10">
    <property type="entry name" value="Malonyl-Coenzyme A Acyl Carrier Protein, domain 2"/>
    <property type="match status" value="1"/>
</dbReference>
<name>A0ABV9EBK8_9ACTN</name>
<dbReference type="Pfam" id="PF02801">
    <property type="entry name" value="Ketoacyl-synt_C"/>
    <property type="match status" value="1"/>
</dbReference>
<sequence length="1094" mass="111273">MVDELGVTGSDGPAVVGELGVAGSVGPVVVGGQVAGASEPVAVVGVGCRLPGGVSGPGEYWRFLLEGVPAAIREVPDGRWDAFDDGSLDEVARLGGFLDDIAGFDSRFFGITPEEADVMDPRQRLMLEVAWEALEHAGVAPASLRGSRTGVFVGVSAPEAASGASLSVVAERLSYVLGLRGPSVGVDTGCLSSLEGARLAVRSLRDGESDLAVVGGVNVLLSPMATGTLHPGGTTVADGRCEAVDVSADGTVPADGTVSAEGTVRAEGCGALVLKRLFDARRDGDRVLALIHGTAVYSGEDRPVVVGSIEFNLGRLEPAAGVAGLIRVVLALSERRIPLDAHHTAPGAHHIAPNPPHTAPGVHEDVPWPESGGPAVAGVSGFGGGGGGVHLVLGEAPAEVQGAGGPGRARGPVVHTFLLSDVEGGRIGPYAAGLAHWLETTDTPLSDVARTLSRRFGRGHAAVAVVGRDRASLASALRAPRIAGVTTPRIADVNGAPAHIAGTDVTPAHIADAGVSTARFGGVGVRAPRVAGVTAGQGRGPVWVFSGYGAQRAGMGRRLLVEEPVFAGAIEEIDGLVAAEAGFSLAEVLESGERVTGVFRTMTTLFGLQMGLATLLRSYGAEPGAVVGHSMGEVAAAVTAGALSLADGVKVITRRSRLLDGVAEAGGGAMLVLGCDAVAALGFALGCADVHVAVRSSARQTVLAGDAEQLARVAVRAEEQGLPARLVQVEGAGHSPAVDPILDPLRAELAGLRTGAADVPFYSTVLNDPRQVPDFDGDYWAANTRRAVRLADAIAAAADDGFTAFVEVNAHPLVAQAIGETVEGALVVPLLRRAPRGADGSEPPETDDTVTFHEALATLTVHGLLPAPTVPGRVADVPMPPWEHRWHWVREVPSGSAGHRPLEESYVGRRSLLGPDGGVAGRHPLLGPHVELPGEDRHAWSVDVGPAMFPWGDRPDGGSVLPAVAYAEIVLAAGAEVFGPDVTVSGLRVDGVLPIGEHTTITISLTVGAPGAMAGAREGAVREDVGTVEVYARTAGSWTLLASAVVSRGGCAGPTGQVDARPVDDSQVGAGQGMVGHDERGDGAEAAAPMYPRR</sequence>
<dbReference type="EMBL" id="JBHSFN010000002">
    <property type="protein sequence ID" value="MFC4585419.1"/>
    <property type="molecule type" value="Genomic_DNA"/>
</dbReference>
<dbReference type="InterPro" id="IPR014030">
    <property type="entry name" value="Ketoacyl_synth_N"/>
</dbReference>
<evidence type="ECO:0000313" key="5">
    <source>
        <dbReference type="EMBL" id="MFC4585419.1"/>
    </source>
</evidence>
<dbReference type="InterPro" id="IPR016039">
    <property type="entry name" value="Thiolase-like"/>
</dbReference>
<dbReference type="SUPFAM" id="SSF55048">
    <property type="entry name" value="Probable ACP-binding domain of malonyl-CoA ACP transacylase"/>
    <property type="match status" value="1"/>
</dbReference>
<reference evidence="6" key="1">
    <citation type="journal article" date="2019" name="Int. J. Syst. Evol. Microbiol.">
        <title>The Global Catalogue of Microorganisms (GCM) 10K type strain sequencing project: providing services to taxonomists for standard genome sequencing and annotation.</title>
        <authorList>
            <consortium name="The Broad Institute Genomics Platform"/>
            <consortium name="The Broad Institute Genome Sequencing Center for Infectious Disease"/>
            <person name="Wu L."/>
            <person name="Ma J."/>
        </authorList>
    </citation>
    <scope>NUCLEOTIDE SEQUENCE [LARGE SCALE GENOMIC DNA]</scope>
    <source>
        <strain evidence="6">CCUG 49560</strain>
    </source>
</reference>
<feature type="domain" description="Ketosynthase family 3 (KS3)" evidence="4">
    <location>
        <begin position="38"/>
        <end position="619"/>
    </location>
</feature>
<accession>A0ABV9EBK8</accession>
<dbReference type="Pfam" id="PF21089">
    <property type="entry name" value="PKS_DH_N"/>
    <property type="match status" value="1"/>
</dbReference>
<evidence type="ECO:0000259" key="4">
    <source>
        <dbReference type="PROSITE" id="PS52004"/>
    </source>
</evidence>
<dbReference type="Gene3D" id="1.10.1240.100">
    <property type="match status" value="1"/>
</dbReference>
<dbReference type="SMART" id="SM00825">
    <property type="entry name" value="PKS_KS"/>
    <property type="match status" value="1"/>
</dbReference>
<keyword evidence="5" id="KW-0012">Acyltransferase</keyword>
<dbReference type="Pfam" id="PF00109">
    <property type="entry name" value="ketoacyl-synt"/>
    <property type="match status" value="1"/>
</dbReference>
<dbReference type="CDD" id="cd00833">
    <property type="entry name" value="PKS"/>
    <property type="match status" value="1"/>
</dbReference>
<dbReference type="InterPro" id="IPR014031">
    <property type="entry name" value="Ketoacyl_synth_C"/>
</dbReference>
<dbReference type="Gene3D" id="3.30.70.250">
    <property type="entry name" value="Malonyl-CoA ACP transacylase, ACP-binding"/>
    <property type="match status" value="1"/>
</dbReference>
<proteinExistence type="predicted"/>
<dbReference type="PROSITE" id="PS52004">
    <property type="entry name" value="KS3_2"/>
    <property type="match status" value="1"/>
</dbReference>
<evidence type="ECO:0000313" key="6">
    <source>
        <dbReference type="Proteomes" id="UP001595891"/>
    </source>
</evidence>
<dbReference type="InterPro" id="IPR050091">
    <property type="entry name" value="PKS_NRPS_Biosynth_Enz"/>
</dbReference>
<dbReference type="PANTHER" id="PTHR43775">
    <property type="entry name" value="FATTY ACID SYNTHASE"/>
    <property type="match status" value="1"/>
</dbReference>
<dbReference type="InterPro" id="IPR020841">
    <property type="entry name" value="PKS_Beta-ketoAc_synthase_dom"/>
</dbReference>
<keyword evidence="6" id="KW-1185">Reference proteome</keyword>
<keyword evidence="5" id="KW-0808">Transferase</keyword>
<dbReference type="InterPro" id="IPR042104">
    <property type="entry name" value="PKS_dehydratase_sf"/>
</dbReference>
<dbReference type="SUPFAM" id="SSF53901">
    <property type="entry name" value="Thiolase-like"/>
    <property type="match status" value="2"/>
</dbReference>
<keyword evidence="2" id="KW-0597">Phosphoprotein</keyword>
<dbReference type="SMART" id="SM00827">
    <property type="entry name" value="PKS_AT"/>
    <property type="match status" value="1"/>
</dbReference>
<evidence type="ECO:0000256" key="3">
    <source>
        <dbReference type="SAM" id="MobiDB-lite"/>
    </source>
</evidence>
<dbReference type="SUPFAM" id="SSF52151">
    <property type="entry name" value="FabD/lysophospholipase-like"/>
    <property type="match status" value="1"/>
</dbReference>
<dbReference type="Gene3D" id="3.10.129.110">
    <property type="entry name" value="Polyketide synthase dehydratase"/>
    <property type="match status" value="1"/>
</dbReference>
<dbReference type="Pfam" id="PF00698">
    <property type="entry name" value="Acyl_transf_1"/>
    <property type="match status" value="1"/>
</dbReference>
<dbReference type="GO" id="GO:0016746">
    <property type="term" value="F:acyltransferase activity"/>
    <property type="evidence" value="ECO:0007669"/>
    <property type="project" value="UniProtKB-KW"/>
</dbReference>
<organism evidence="5 6">
    <name type="scientific">Sphaerisporangium corydalis</name>
    <dbReference type="NCBI Taxonomy" id="1441875"/>
    <lineage>
        <taxon>Bacteria</taxon>
        <taxon>Bacillati</taxon>
        <taxon>Actinomycetota</taxon>
        <taxon>Actinomycetes</taxon>
        <taxon>Streptosporangiales</taxon>
        <taxon>Streptosporangiaceae</taxon>
        <taxon>Sphaerisporangium</taxon>
    </lineage>
</organism>